<dbReference type="Proteomes" id="UP001143910">
    <property type="component" value="Unassembled WGS sequence"/>
</dbReference>
<protein>
    <submittedName>
        <fullName evidence="1">Uncharacterized protein</fullName>
    </submittedName>
</protein>
<accession>A0ACC1MT97</accession>
<reference evidence="1" key="1">
    <citation type="submission" date="2022-08" db="EMBL/GenBank/DDBJ databases">
        <title>Genome Sequence of Lecanicillium fungicola.</title>
        <authorList>
            <person name="Buettner E."/>
        </authorList>
    </citation>
    <scope>NUCLEOTIDE SEQUENCE</scope>
    <source>
        <strain evidence="1">Babe33</strain>
    </source>
</reference>
<keyword evidence="2" id="KW-1185">Reference proteome</keyword>
<sequence length="247" mass="26913">MTGSKILVLGATGPAGICLLRELLHRSHDVVAYVRNPGKIPEDVSSNRHLTFQVIAGEMTDISSLSKAISQSKAIISLLGPSTSNIRGTTDATQFHDYYVDAIFPLMREYSVQRIFAMGTLAISRPGDGFSIITWLMGFMIKLFAPILYRNILGIARAFETEAAGLDWTVYRISALPGGHDAESWARERNDGDAYVGSAAVKGWRVVQKRAALARWLVDAVEDGATEWIGKMPAVSRLAGSGQRKSN</sequence>
<gene>
    <name evidence="1" type="ORF">NQ176_g8368</name>
</gene>
<evidence type="ECO:0000313" key="2">
    <source>
        <dbReference type="Proteomes" id="UP001143910"/>
    </source>
</evidence>
<name>A0ACC1MT97_9HYPO</name>
<proteinExistence type="predicted"/>
<organism evidence="1 2">
    <name type="scientific">Zarea fungicola</name>
    <dbReference type="NCBI Taxonomy" id="93591"/>
    <lineage>
        <taxon>Eukaryota</taxon>
        <taxon>Fungi</taxon>
        <taxon>Dikarya</taxon>
        <taxon>Ascomycota</taxon>
        <taxon>Pezizomycotina</taxon>
        <taxon>Sordariomycetes</taxon>
        <taxon>Hypocreomycetidae</taxon>
        <taxon>Hypocreales</taxon>
        <taxon>Cordycipitaceae</taxon>
        <taxon>Zarea</taxon>
    </lineage>
</organism>
<comment type="caution">
    <text evidence="1">The sequence shown here is derived from an EMBL/GenBank/DDBJ whole genome shotgun (WGS) entry which is preliminary data.</text>
</comment>
<evidence type="ECO:0000313" key="1">
    <source>
        <dbReference type="EMBL" id="KAJ2970049.1"/>
    </source>
</evidence>
<dbReference type="EMBL" id="JANJQO010001615">
    <property type="protein sequence ID" value="KAJ2970049.1"/>
    <property type="molecule type" value="Genomic_DNA"/>
</dbReference>